<evidence type="ECO:0000256" key="5">
    <source>
        <dbReference type="ARBA" id="ARBA00022695"/>
    </source>
</evidence>
<name>H9UFS5_SPIAZ</name>
<dbReference type="GO" id="GO:0003983">
    <property type="term" value="F:UTP:glucose-1-phosphate uridylyltransferase activity"/>
    <property type="evidence" value="ECO:0007669"/>
    <property type="project" value="UniProtKB-EC"/>
</dbReference>
<evidence type="ECO:0000256" key="8">
    <source>
        <dbReference type="ARBA" id="ARBA00032341"/>
    </source>
</evidence>
<dbReference type="Proteomes" id="UP000007383">
    <property type="component" value="Chromosome"/>
</dbReference>
<evidence type="ECO:0000256" key="4">
    <source>
        <dbReference type="ARBA" id="ARBA00022679"/>
    </source>
</evidence>
<dbReference type="PATRIC" id="fig|889378.3.peg.263"/>
<dbReference type="Pfam" id="PF00483">
    <property type="entry name" value="NTP_transferase"/>
    <property type="match status" value="1"/>
</dbReference>
<evidence type="ECO:0000313" key="12">
    <source>
        <dbReference type="Proteomes" id="UP000007383"/>
    </source>
</evidence>
<dbReference type="InterPro" id="IPR005771">
    <property type="entry name" value="GalU_uridylyltTrfase_bac/arc"/>
</dbReference>
<proteinExistence type="inferred from homology"/>
<keyword evidence="12" id="KW-1185">Reference proteome</keyword>
<gene>
    <name evidence="11" type="ordered locus">Spiaf_0260</name>
</gene>
<evidence type="ECO:0000256" key="9">
    <source>
        <dbReference type="ARBA" id="ARBA00048128"/>
    </source>
</evidence>
<dbReference type="PANTHER" id="PTHR43197">
    <property type="entry name" value="UTP--GLUCOSE-1-PHOSPHATE URIDYLYLTRANSFERASE"/>
    <property type="match status" value="1"/>
</dbReference>
<dbReference type="EC" id="2.7.7.9" evidence="2"/>
<dbReference type="GO" id="GO:0006011">
    <property type="term" value="P:UDP-alpha-D-glucose metabolic process"/>
    <property type="evidence" value="ECO:0007669"/>
    <property type="project" value="InterPro"/>
</dbReference>
<feature type="domain" description="Nucleotidyl transferase" evidence="10">
    <location>
        <begin position="2"/>
        <end position="264"/>
    </location>
</feature>
<evidence type="ECO:0000256" key="7">
    <source>
        <dbReference type="ARBA" id="ARBA00031959"/>
    </source>
</evidence>
<keyword evidence="4" id="KW-0808">Transferase</keyword>
<comment type="similarity">
    <text evidence="1">Belongs to the UDPGP type 2 family.</text>
</comment>
<sequence length="281" mass="31173">MKGVILAGGYGTRFLPVTKTIPKEMLPLVNKPAIAFIMEEFAAAGINEVLIISSRRKRSLEDYFDREVELEGVFSQEQKHDYLAQIAPERMQVYFTRQQKMMGTGHALMQAEAFVGSDPFVVAYPDDLHFGATPLAAQLVETFHITGKTVMAGLDNPPNLERYGVLSLADDNLHVTDIVEKPAPGTAPSRLASIGRYLYTPEIFGFLQEGWAKHLAESPESEYYHVYALKQLMSRGRVVQHTIEGERLDTGAPTGFLQAFLHVAAQDPELATVIREFAAGM</sequence>
<comment type="catalytic activity">
    <reaction evidence="9">
        <text>alpha-D-glucose 1-phosphate + UTP + H(+) = UDP-alpha-D-glucose + diphosphate</text>
        <dbReference type="Rhea" id="RHEA:19889"/>
        <dbReference type="ChEBI" id="CHEBI:15378"/>
        <dbReference type="ChEBI" id="CHEBI:33019"/>
        <dbReference type="ChEBI" id="CHEBI:46398"/>
        <dbReference type="ChEBI" id="CHEBI:58601"/>
        <dbReference type="ChEBI" id="CHEBI:58885"/>
        <dbReference type="EC" id="2.7.7.9"/>
    </reaction>
</comment>
<dbReference type="EMBL" id="CP003282">
    <property type="protein sequence ID" value="AFG36368.1"/>
    <property type="molecule type" value="Genomic_DNA"/>
</dbReference>
<dbReference type="OrthoDB" id="9801899at2"/>
<protein>
    <recommendedName>
        <fullName evidence="3">UTP--glucose-1-phosphate uridylyltransferase</fullName>
        <ecNumber evidence="2">2.7.7.9</ecNumber>
    </recommendedName>
    <alternativeName>
        <fullName evidence="6">Alpha-D-glucosyl-1-phosphate uridylyltransferase</fullName>
    </alternativeName>
    <alternativeName>
        <fullName evidence="7">UDP-glucose pyrophosphorylase</fullName>
    </alternativeName>
    <alternativeName>
        <fullName evidence="8">Uridine diphosphoglucose pyrophosphorylase</fullName>
    </alternativeName>
</protein>
<evidence type="ECO:0000313" key="11">
    <source>
        <dbReference type="EMBL" id="AFG36368.1"/>
    </source>
</evidence>
<dbReference type="KEGG" id="sfc:Spiaf_0260"/>
<dbReference type="RefSeq" id="WP_014454366.1">
    <property type="nucleotide sequence ID" value="NC_017098.1"/>
</dbReference>
<dbReference type="eggNOG" id="COG1210">
    <property type="taxonomic scope" value="Bacteria"/>
</dbReference>
<evidence type="ECO:0000256" key="2">
    <source>
        <dbReference type="ARBA" id="ARBA00012415"/>
    </source>
</evidence>
<evidence type="ECO:0000256" key="6">
    <source>
        <dbReference type="ARBA" id="ARBA00031455"/>
    </source>
</evidence>
<evidence type="ECO:0000259" key="10">
    <source>
        <dbReference type="Pfam" id="PF00483"/>
    </source>
</evidence>
<dbReference type="InterPro" id="IPR005835">
    <property type="entry name" value="NTP_transferase_dom"/>
</dbReference>
<dbReference type="PANTHER" id="PTHR43197:SF1">
    <property type="entry name" value="UTP--GLUCOSE-1-PHOSPHATE URIDYLYLTRANSFERASE"/>
    <property type="match status" value="1"/>
</dbReference>
<dbReference type="Gene3D" id="3.90.550.10">
    <property type="entry name" value="Spore Coat Polysaccharide Biosynthesis Protein SpsA, Chain A"/>
    <property type="match status" value="1"/>
</dbReference>
<organism evidence="11 12">
    <name type="scientific">Spirochaeta africana (strain ATCC 700263 / DSM 8902 / Z-7692)</name>
    <dbReference type="NCBI Taxonomy" id="889378"/>
    <lineage>
        <taxon>Bacteria</taxon>
        <taxon>Pseudomonadati</taxon>
        <taxon>Spirochaetota</taxon>
        <taxon>Spirochaetia</taxon>
        <taxon>Spirochaetales</taxon>
        <taxon>Spirochaetaceae</taxon>
        <taxon>Spirochaeta</taxon>
    </lineage>
</organism>
<evidence type="ECO:0000256" key="1">
    <source>
        <dbReference type="ARBA" id="ARBA00006890"/>
    </source>
</evidence>
<evidence type="ECO:0000256" key="3">
    <source>
        <dbReference type="ARBA" id="ARBA00019048"/>
    </source>
</evidence>
<reference evidence="12" key="1">
    <citation type="journal article" date="2013" name="Stand. Genomic Sci.">
        <title>Complete genome sequence of the halophilic bacterium Spirochaeta africana type strain (Z-7692(T)) from the alkaline Lake Magadi in the East African Rift.</title>
        <authorList>
            <person name="Liolos K."/>
            <person name="Abt B."/>
            <person name="Scheuner C."/>
            <person name="Teshima H."/>
            <person name="Held B."/>
            <person name="Lapidus A."/>
            <person name="Nolan M."/>
            <person name="Lucas S."/>
            <person name="Deshpande S."/>
            <person name="Cheng J.F."/>
            <person name="Tapia R."/>
            <person name="Goodwin L.A."/>
            <person name="Pitluck S."/>
            <person name="Pagani I."/>
            <person name="Ivanova N."/>
            <person name="Mavromatis K."/>
            <person name="Mikhailova N."/>
            <person name="Huntemann M."/>
            <person name="Pati A."/>
            <person name="Chen A."/>
            <person name="Palaniappan K."/>
            <person name="Land M."/>
            <person name="Rohde M."/>
            <person name="Tindall B.J."/>
            <person name="Detter J.C."/>
            <person name="Goker M."/>
            <person name="Bristow J."/>
            <person name="Eisen J.A."/>
            <person name="Markowitz V."/>
            <person name="Hugenholtz P."/>
            <person name="Woyke T."/>
            <person name="Klenk H.P."/>
            <person name="Kyrpides N.C."/>
        </authorList>
    </citation>
    <scope>NUCLEOTIDE SEQUENCE</scope>
    <source>
        <strain evidence="12">ATCC 700263 / DSM 8902 / Z-7692</strain>
    </source>
</reference>
<accession>H9UFS5</accession>
<dbReference type="InterPro" id="IPR029044">
    <property type="entry name" value="Nucleotide-diphossugar_trans"/>
</dbReference>
<dbReference type="SUPFAM" id="SSF53448">
    <property type="entry name" value="Nucleotide-diphospho-sugar transferases"/>
    <property type="match status" value="1"/>
</dbReference>
<keyword evidence="5" id="KW-0548">Nucleotidyltransferase</keyword>
<dbReference type="STRING" id="889378.Spiaf_0260"/>
<dbReference type="AlphaFoldDB" id="H9UFS5"/>
<dbReference type="HOGENOM" id="CLU_029499_1_0_12"/>